<dbReference type="AlphaFoldDB" id="A0A151NN70"/>
<accession>A0A151NN70</accession>
<gene>
    <name evidence="1" type="ORF">Y1Q_0007273</name>
</gene>
<name>A0A151NN70_ALLMI</name>
<proteinExistence type="predicted"/>
<reference evidence="1 2" key="1">
    <citation type="journal article" date="2012" name="Genome Biol.">
        <title>Sequencing three crocodilian genomes to illuminate the evolution of archosaurs and amniotes.</title>
        <authorList>
            <person name="St John J.A."/>
            <person name="Braun E.L."/>
            <person name="Isberg S.R."/>
            <person name="Miles L.G."/>
            <person name="Chong A.Y."/>
            <person name="Gongora J."/>
            <person name="Dalzell P."/>
            <person name="Moran C."/>
            <person name="Bed'hom B."/>
            <person name="Abzhanov A."/>
            <person name="Burgess S.C."/>
            <person name="Cooksey A.M."/>
            <person name="Castoe T.A."/>
            <person name="Crawford N.G."/>
            <person name="Densmore L.D."/>
            <person name="Drew J.C."/>
            <person name="Edwards S.V."/>
            <person name="Faircloth B.C."/>
            <person name="Fujita M.K."/>
            <person name="Greenwold M.J."/>
            <person name="Hoffmann F.G."/>
            <person name="Howard J.M."/>
            <person name="Iguchi T."/>
            <person name="Janes D.E."/>
            <person name="Khan S.Y."/>
            <person name="Kohno S."/>
            <person name="de Koning A.J."/>
            <person name="Lance S.L."/>
            <person name="McCarthy F.M."/>
            <person name="McCormack J.E."/>
            <person name="Merchant M.E."/>
            <person name="Peterson D.G."/>
            <person name="Pollock D.D."/>
            <person name="Pourmand N."/>
            <person name="Raney B.J."/>
            <person name="Roessler K.A."/>
            <person name="Sanford J.R."/>
            <person name="Sawyer R.H."/>
            <person name="Schmidt C.J."/>
            <person name="Triplett E.W."/>
            <person name="Tuberville T.D."/>
            <person name="Venegas-Anaya M."/>
            <person name="Howard J.T."/>
            <person name="Jarvis E.D."/>
            <person name="Guillette L.J.Jr."/>
            <person name="Glenn T.C."/>
            <person name="Green R.E."/>
            <person name="Ray D.A."/>
        </authorList>
    </citation>
    <scope>NUCLEOTIDE SEQUENCE [LARGE SCALE GENOMIC DNA]</scope>
    <source>
        <strain evidence="1">KSC_2009_1</strain>
    </source>
</reference>
<protein>
    <submittedName>
        <fullName evidence="1">Uncharacterized protein</fullName>
    </submittedName>
</protein>
<comment type="caution">
    <text evidence="1">The sequence shown here is derived from an EMBL/GenBank/DDBJ whole genome shotgun (WGS) entry which is preliminary data.</text>
</comment>
<evidence type="ECO:0000313" key="2">
    <source>
        <dbReference type="Proteomes" id="UP000050525"/>
    </source>
</evidence>
<sequence>MLAVSLPGLPAAQLPGLQCARFKNAERLQMFSSCLWLLKAPCFPASCKCLTSFSIQVLESPAMRCWMMMSSPPVHVFSSWFCPLYLIVHWA</sequence>
<dbReference type="EMBL" id="AKHW03002528">
    <property type="protein sequence ID" value="KYO38160.1"/>
    <property type="molecule type" value="Genomic_DNA"/>
</dbReference>
<dbReference type="Proteomes" id="UP000050525">
    <property type="component" value="Unassembled WGS sequence"/>
</dbReference>
<organism evidence="1 2">
    <name type="scientific">Alligator mississippiensis</name>
    <name type="common">American alligator</name>
    <dbReference type="NCBI Taxonomy" id="8496"/>
    <lineage>
        <taxon>Eukaryota</taxon>
        <taxon>Metazoa</taxon>
        <taxon>Chordata</taxon>
        <taxon>Craniata</taxon>
        <taxon>Vertebrata</taxon>
        <taxon>Euteleostomi</taxon>
        <taxon>Archelosauria</taxon>
        <taxon>Archosauria</taxon>
        <taxon>Crocodylia</taxon>
        <taxon>Alligatoridae</taxon>
        <taxon>Alligatorinae</taxon>
        <taxon>Alligator</taxon>
    </lineage>
</organism>
<evidence type="ECO:0000313" key="1">
    <source>
        <dbReference type="EMBL" id="KYO38160.1"/>
    </source>
</evidence>
<keyword evidence="2" id="KW-1185">Reference proteome</keyword>